<organism evidence="7 8">
    <name type="scientific">Nocardia terpenica</name>
    <dbReference type="NCBI Taxonomy" id="455432"/>
    <lineage>
        <taxon>Bacteria</taxon>
        <taxon>Bacillati</taxon>
        <taxon>Actinomycetota</taxon>
        <taxon>Actinomycetes</taxon>
        <taxon>Mycobacteriales</taxon>
        <taxon>Nocardiaceae</taxon>
        <taxon>Nocardia</taxon>
    </lineage>
</organism>
<dbReference type="GO" id="GO:0016020">
    <property type="term" value="C:membrane"/>
    <property type="evidence" value="ECO:0007669"/>
    <property type="project" value="UniProtKB-SubCell"/>
</dbReference>
<dbReference type="InterPro" id="IPR010432">
    <property type="entry name" value="RDD"/>
</dbReference>
<dbReference type="AlphaFoldDB" id="A0A164H586"/>
<dbReference type="EMBL" id="LWGR01000021">
    <property type="protein sequence ID" value="KZM68211.1"/>
    <property type="molecule type" value="Genomic_DNA"/>
</dbReference>
<feature type="transmembrane region" description="Helical" evidence="5">
    <location>
        <begin position="56"/>
        <end position="76"/>
    </location>
</feature>
<dbReference type="Pfam" id="PF06271">
    <property type="entry name" value="RDD"/>
    <property type="match status" value="1"/>
</dbReference>
<comment type="subcellular location">
    <subcellularLocation>
        <location evidence="1">Membrane</location>
        <topology evidence="1">Multi-pass membrane protein</topology>
    </subcellularLocation>
</comment>
<evidence type="ECO:0000313" key="7">
    <source>
        <dbReference type="EMBL" id="KZM68211.1"/>
    </source>
</evidence>
<keyword evidence="2 5" id="KW-0812">Transmembrane</keyword>
<comment type="caution">
    <text evidence="7">The sequence shown here is derived from an EMBL/GenBank/DDBJ whole genome shotgun (WGS) entry which is preliminary data.</text>
</comment>
<dbReference type="PANTHER" id="PTHR38480">
    <property type="entry name" value="SLR0254 PROTEIN"/>
    <property type="match status" value="1"/>
</dbReference>
<feature type="transmembrane region" description="Helical" evidence="5">
    <location>
        <begin position="23"/>
        <end position="49"/>
    </location>
</feature>
<feature type="domain" description="RDD" evidence="6">
    <location>
        <begin position="21"/>
        <end position="148"/>
    </location>
</feature>
<evidence type="ECO:0000256" key="3">
    <source>
        <dbReference type="ARBA" id="ARBA00022989"/>
    </source>
</evidence>
<keyword evidence="3 5" id="KW-1133">Transmembrane helix</keyword>
<dbReference type="OrthoDB" id="9787732at2"/>
<accession>A0A164H586</accession>
<evidence type="ECO:0000259" key="6">
    <source>
        <dbReference type="Pfam" id="PF06271"/>
    </source>
</evidence>
<reference evidence="7 8" key="1">
    <citation type="submission" date="2016-04" db="EMBL/GenBank/DDBJ databases">
        <authorList>
            <person name="Evans L.H."/>
            <person name="Alamgir A."/>
            <person name="Owens N."/>
            <person name="Weber N.D."/>
            <person name="Virtaneva K."/>
            <person name="Barbian K."/>
            <person name="Babar A."/>
            <person name="Rosenke K."/>
        </authorList>
    </citation>
    <scope>NUCLEOTIDE SEQUENCE [LARGE SCALE GENOMIC DNA]</scope>
    <source>
        <strain evidence="7 8">IFM 0406</strain>
    </source>
</reference>
<name>A0A164H586_9NOCA</name>
<evidence type="ECO:0000256" key="5">
    <source>
        <dbReference type="SAM" id="Phobius"/>
    </source>
</evidence>
<dbReference type="RefSeq" id="WP_067579609.1">
    <property type="nucleotide sequence ID" value="NZ_JABMCZ010000002.1"/>
</dbReference>
<evidence type="ECO:0000256" key="4">
    <source>
        <dbReference type="ARBA" id="ARBA00023136"/>
    </source>
</evidence>
<gene>
    <name evidence="7" type="ORF">AWN90_09810</name>
</gene>
<keyword evidence="4 5" id="KW-0472">Membrane</keyword>
<proteinExistence type="predicted"/>
<protein>
    <recommendedName>
        <fullName evidence="6">RDD domain-containing protein</fullName>
    </recommendedName>
</protein>
<evidence type="ECO:0000256" key="1">
    <source>
        <dbReference type="ARBA" id="ARBA00004141"/>
    </source>
</evidence>
<feature type="transmembrane region" description="Helical" evidence="5">
    <location>
        <begin position="112"/>
        <end position="132"/>
    </location>
</feature>
<keyword evidence="8" id="KW-1185">Reference proteome</keyword>
<dbReference type="STRING" id="455432.AWN90_09810"/>
<dbReference type="Proteomes" id="UP000076512">
    <property type="component" value="Unassembled WGS sequence"/>
</dbReference>
<evidence type="ECO:0000313" key="8">
    <source>
        <dbReference type="Proteomes" id="UP000076512"/>
    </source>
</evidence>
<sequence length="273" mass="29310">MAVFTTGEAVALELPIARIPLRAAAFLIDLLIQLTVAWLLLIWILGLLFQSELDGAWLDAAALIMIVAVGAGYPVVCETLLRGRTVGKLALGLRVVRGDGGPVDFRHALTRGLAGLIVDFWVLGGFGAIAVITSLCSPRARRVGDILADTVVIHDRVRLPDPALAVAPPWLAEWTRRLDLSGLSDDLALPIRQYLTRCPTLTPQVQQSLGHDLATTVCRDLNIVAPAGCPPVHLLGALLAERQRRALDLPTPPPAPGYPMPVPPSNLAWHHPI</sequence>
<dbReference type="PANTHER" id="PTHR38480:SF1">
    <property type="entry name" value="SLR0254 PROTEIN"/>
    <property type="match status" value="1"/>
</dbReference>
<evidence type="ECO:0000256" key="2">
    <source>
        <dbReference type="ARBA" id="ARBA00022692"/>
    </source>
</evidence>